<keyword evidence="1" id="KW-0413">Isomerase</keyword>
<proteinExistence type="predicted"/>
<dbReference type="Proteomes" id="UP000029227">
    <property type="component" value="Unassembled WGS sequence"/>
</dbReference>
<dbReference type="Gene3D" id="3.90.1150.10">
    <property type="entry name" value="Aspartate Aminotransferase, domain 1"/>
    <property type="match status" value="1"/>
</dbReference>
<protein>
    <submittedName>
        <fullName evidence="1">Glutamate-1-semialdehyde aminotransferase</fullName>
        <ecNumber evidence="1">5.4.3.8</ecNumber>
    </submittedName>
</protein>
<dbReference type="AlphaFoldDB" id="A0A090REA8"/>
<reference evidence="1 2" key="1">
    <citation type="journal article" date="2014" name="Genome Announc.">
        <title>Draft Genome Sequences of Two Vibrionaceae Species, Vibrio ponticus C121 and Photobacterium aphoticum C119, Isolated as Coral Reef Microbiota.</title>
        <authorList>
            <person name="Al-saari N."/>
            <person name="Meirelles P.M."/>
            <person name="Mino S."/>
            <person name="Suda W."/>
            <person name="Oshima K."/>
            <person name="Hattori M."/>
            <person name="Ohkuma M."/>
            <person name="Thompson F.L."/>
            <person name="Gomez-Gil B."/>
            <person name="Sawabe T."/>
            <person name="Sawabe T."/>
        </authorList>
    </citation>
    <scope>NUCLEOTIDE SEQUENCE [LARGE SCALE GENOMIC DNA]</scope>
    <source>
        <strain evidence="1 2">JCM 19237</strain>
    </source>
</reference>
<comment type="caution">
    <text evidence="1">The sequence shown here is derived from an EMBL/GenBank/DDBJ whole genome shotgun (WGS) entry which is preliminary data.</text>
</comment>
<dbReference type="EC" id="5.4.3.8" evidence="1"/>
<sequence length="42" mass="4401">MYLAPSAYEACFTSLAHGDKEIEATLDAAEHAFATIAAEAKA</sequence>
<evidence type="ECO:0000313" key="2">
    <source>
        <dbReference type="Proteomes" id="UP000029227"/>
    </source>
</evidence>
<keyword evidence="1" id="KW-0808">Transferase</keyword>
<evidence type="ECO:0000313" key="1">
    <source>
        <dbReference type="EMBL" id="GAL05907.1"/>
    </source>
</evidence>
<accession>A0A090REA8</accession>
<keyword evidence="1" id="KW-0032">Aminotransferase</keyword>
<dbReference type="GO" id="GO:0008483">
    <property type="term" value="F:transaminase activity"/>
    <property type="evidence" value="ECO:0007669"/>
    <property type="project" value="UniProtKB-KW"/>
</dbReference>
<dbReference type="InterPro" id="IPR015422">
    <property type="entry name" value="PyrdxlP-dep_Trfase_small"/>
</dbReference>
<organism evidence="1 2">
    <name type="scientific">Photobacterium aphoticum</name>
    <dbReference type="NCBI Taxonomy" id="754436"/>
    <lineage>
        <taxon>Bacteria</taxon>
        <taxon>Pseudomonadati</taxon>
        <taxon>Pseudomonadota</taxon>
        <taxon>Gammaproteobacteria</taxon>
        <taxon>Vibrionales</taxon>
        <taxon>Vibrionaceae</taxon>
        <taxon>Photobacterium</taxon>
    </lineage>
</organism>
<name>A0A090REA8_9GAMM</name>
<dbReference type="STRING" id="754436.JCM19237_1547"/>
<dbReference type="eggNOG" id="COG0001">
    <property type="taxonomic scope" value="Bacteria"/>
</dbReference>
<dbReference type="GO" id="GO:0042286">
    <property type="term" value="F:glutamate-1-semialdehyde 2,1-aminomutase activity"/>
    <property type="evidence" value="ECO:0007669"/>
    <property type="project" value="UniProtKB-EC"/>
</dbReference>
<dbReference type="EMBL" id="BBMN01000009">
    <property type="protein sequence ID" value="GAL05907.1"/>
    <property type="molecule type" value="Genomic_DNA"/>
</dbReference>
<gene>
    <name evidence="1" type="ORF">JCM19237_1547</name>
</gene>